<dbReference type="RefSeq" id="WP_310928681.1">
    <property type="nucleotide sequence ID" value="NZ_JAMQOQ010000002.1"/>
</dbReference>
<feature type="domain" description="Amidohydrolase-related" evidence="1">
    <location>
        <begin position="69"/>
        <end position="393"/>
    </location>
</feature>
<dbReference type="InterPro" id="IPR011059">
    <property type="entry name" value="Metal-dep_hydrolase_composite"/>
</dbReference>
<dbReference type="PANTHER" id="PTHR43135">
    <property type="entry name" value="ALPHA-D-RIBOSE 1-METHYLPHOSPHONATE 5-TRIPHOSPHATE DIPHOSPHATASE"/>
    <property type="match status" value="1"/>
</dbReference>
<dbReference type="InterPro" id="IPR051781">
    <property type="entry name" value="Metallo-dep_Hydrolase"/>
</dbReference>
<evidence type="ECO:0000313" key="2">
    <source>
        <dbReference type="EMBL" id="MDS0294877.1"/>
    </source>
</evidence>
<dbReference type="InterPro" id="IPR006680">
    <property type="entry name" value="Amidohydro-rel"/>
</dbReference>
<evidence type="ECO:0000313" key="3">
    <source>
        <dbReference type="Proteomes" id="UP001254813"/>
    </source>
</evidence>
<dbReference type="PANTHER" id="PTHR43135:SF3">
    <property type="entry name" value="ALPHA-D-RIBOSE 1-METHYLPHOSPHONATE 5-TRIPHOSPHATE DIPHOSPHATASE"/>
    <property type="match status" value="1"/>
</dbReference>
<dbReference type="InterPro" id="IPR032466">
    <property type="entry name" value="Metal_Hydrolase"/>
</dbReference>
<dbReference type="InterPro" id="IPR057744">
    <property type="entry name" value="OTAase-like"/>
</dbReference>
<gene>
    <name evidence="2" type="ORF">NDI79_11915</name>
</gene>
<dbReference type="Pfam" id="PF01979">
    <property type="entry name" value="Amidohydro_1"/>
    <property type="match status" value="1"/>
</dbReference>
<dbReference type="SUPFAM" id="SSF51556">
    <property type="entry name" value="Metallo-dependent hydrolases"/>
    <property type="match status" value="1"/>
</dbReference>
<reference evidence="2 3" key="1">
    <citation type="submission" date="2022-06" db="EMBL/GenBank/DDBJ databases">
        <title>Halogeometricum sp. a new haloarchaeum isolate from saline soil.</title>
        <authorList>
            <person name="Strakova D."/>
            <person name="Galisteo C."/>
            <person name="Sanchez-Porro C."/>
            <person name="Ventosa A."/>
        </authorList>
    </citation>
    <scope>NUCLEOTIDE SEQUENCE [LARGE SCALE GENOMIC DNA]</scope>
    <source>
        <strain evidence="3">S3BR25-2</strain>
    </source>
</reference>
<name>A0ABU2G272_9EURY</name>
<keyword evidence="3" id="KW-1185">Reference proteome</keyword>
<dbReference type="Gene3D" id="2.30.40.10">
    <property type="entry name" value="Urease, subunit C, domain 1"/>
    <property type="match status" value="1"/>
</dbReference>
<sequence>MDADRLAFVGGRVADADGTRRADVVVDVDSGTIVGVGADAVDSVDHDGHGSEGEGEIEIETVDIDGKVLAPGLIDSHVHLMMDGRPDVATVDAESREMLSYRAAANLRATVEAGVTTVRDLGAPGTLALDAGHAVEAGVLSGPRVVACGRNVVMTGGHGHWFGREADGPAEVRKAAREQLKRGAGVVKCMATGGVLTEGAVTGAPELTEDELSALVDAAAPTGVPTAAHAHGKAGIENAVRAGITSVEHGTFMDRETADLMAREGTYWVPTASALEGMVENGVEAGIPEEAVGKAEDAQERFERAWEHAIDAGVKIAMGTDAGTPFNFHGENALREMELLVEYGLTPAAALEAATATAAELLGVEAGRLAEGYRADLLVLDADPNEDVTAWRGADAVYRGGDRVA</sequence>
<proteinExistence type="predicted"/>
<dbReference type="EMBL" id="JAMQOQ010000002">
    <property type="protein sequence ID" value="MDS0294877.1"/>
    <property type="molecule type" value="Genomic_DNA"/>
</dbReference>
<protein>
    <submittedName>
        <fullName evidence="2">Amidohydrolase family protein</fullName>
    </submittedName>
</protein>
<dbReference type="SUPFAM" id="SSF51338">
    <property type="entry name" value="Composite domain of metallo-dependent hydrolases"/>
    <property type="match status" value="1"/>
</dbReference>
<dbReference type="Proteomes" id="UP001254813">
    <property type="component" value="Unassembled WGS sequence"/>
</dbReference>
<accession>A0ABU2G272</accession>
<evidence type="ECO:0000259" key="1">
    <source>
        <dbReference type="Pfam" id="PF01979"/>
    </source>
</evidence>
<comment type="caution">
    <text evidence="2">The sequence shown here is derived from an EMBL/GenBank/DDBJ whole genome shotgun (WGS) entry which is preliminary data.</text>
</comment>
<organism evidence="2 3">
    <name type="scientific">Halogeometricum luteum</name>
    <dbReference type="NCBI Taxonomy" id="2950537"/>
    <lineage>
        <taxon>Archaea</taxon>
        <taxon>Methanobacteriati</taxon>
        <taxon>Methanobacteriota</taxon>
        <taxon>Stenosarchaea group</taxon>
        <taxon>Halobacteria</taxon>
        <taxon>Halobacteriales</taxon>
        <taxon>Haloferacaceae</taxon>
        <taxon>Halogeometricum</taxon>
    </lineage>
</organism>
<dbReference type="CDD" id="cd01299">
    <property type="entry name" value="Met_dep_hydrolase_A"/>
    <property type="match status" value="1"/>
</dbReference>
<dbReference type="Gene3D" id="3.20.20.140">
    <property type="entry name" value="Metal-dependent hydrolases"/>
    <property type="match status" value="1"/>
</dbReference>